<dbReference type="Pfam" id="PF13505">
    <property type="entry name" value="OMP_b-brl"/>
    <property type="match status" value="1"/>
</dbReference>
<evidence type="ECO:0000259" key="2">
    <source>
        <dbReference type="Pfam" id="PF13505"/>
    </source>
</evidence>
<keyword evidence="4" id="KW-1185">Reference proteome</keyword>
<dbReference type="AlphaFoldDB" id="A0A418SKS8"/>
<evidence type="ECO:0000313" key="3">
    <source>
        <dbReference type="EMBL" id="QPM90755.1"/>
    </source>
</evidence>
<dbReference type="Proteomes" id="UP000283786">
    <property type="component" value="Chromosome"/>
</dbReference>
<name>A0A418SKS8_9RHOB</name>
<keyword evidence="1" id="KW-0732">Signal</keyword>
<dbReference type="EMBL" id="CP060436">
    <property type="protein sequence ID" value="QPM90755.1"/>
    <property type="molecule type" value="Genomic_DNA"/>
</dbReference>
<protein>
    <recommendedName>
        <fullName evidence="2">Outer membrane protein beta-barrel domain-containing protein</fullName>
    </recommendedName>
</protein>
<evidence type="ECO:0000313" key="4">
    <source>
        <dbReference type="Proteomes" id="UP000283786"/>
    </source>
</evidence>
<proteinExistence type="predicted"/>
<dbReference type="KEGG" id="palw:PSAL_019950"/>
<feature type="domain" description="Outer membrane protein beta-barrel" evidence="2">
    <location>
        <begin position="19"/>
        <end position="176"/>
    </location>
</feature>
<gene>
    <name evidence="3" type="ORF">PSAL_019950</name>
</gene>
<sequence length="176" mass="18990">MFTAVRQRFALFSPVLPAMAVILAASGPAMARDSHWNGFYLGGNLGWVLDADGGIGKSLHLGYNMQIDRLVVGAELEQSRTDIGTSRGHISEVTRVKMRAGYAEGRSYYYGLAGVAEVQGFFGKVDATVLGVGMDYDIGRDISIGAEFLHHIINDFNDAGDNLGVNTLTLRATLNF</sequence>
<dbReference type="RefSeq" id="WP_119837894.1">
    <property type="nucleotide sequence ID" value="NZ_CP060436.1"/>
</dbReference>
<dbReference type="SUPFAM" id="SSF56925">
    <property type="entry name" value="OMPA-like"/>
    <property type="match status" value="1"/>
</dbReference>
<dbReference type="InterPro" id="IPR027385">
    <property type="entry name" value="Beta-barrel_OMP"/>
</dbReference>
<accession>A0A418SKS8</accession>
<reference evidence="3 4" key="1">
    <citation type="submission" date="2020-08" db="EMBL/GenBank/DDBJ databases">
        <title>Genome sequence of Rhodobacteraceae bacterium Lw-13e.</title>
        <authorList>
            <person name="Poehlein A."/>
            <person name="Wolter L."/>
            <person name="Daniel R."/>
            <person name="Brinkhoff T."/>
        </authorList>
    </citation>
    <scope>NUCLEOTIDE SEQUENCE [LARGE SCALE GENOMIC DNA]</scope>
    <source>
        <strain evidence="3 4">Lw-13e</strain>
    </source>
</reference>
<organism evidence="3 4">
    <name type="scientific">Pseudooceanicola algae</name>
    <dbReference type="NCBI Taxonomy" id="1537215"/>
    <lineage>
        <taxon>Bacteria</taxon>
        <taxon>Pseudomonadati</taxon>
        <taxon>Pseudomonadota</taxon>
        <taxon>Alphaproteobacteria</taxon>
        <taxon>Rhodobacterales</taxon>
        <taxon>Paracoccaceae</taxon>
        <taxon>Pseudooceanicola</taxon>
    </lineage>
</organism>
<dbReference type="OrthoDB" id="7868876at2"/>
<evidence type="ECO:0000256" key="1">
    <source>
        <dbReference type="ARBA" id="ARBA00022729"/>
    </source>
</evidence>
<dbReference type="InterPro" id="IPR011250">
    <property type="entry name" value="OMP/PagP_B-barrel"/>
</dbReference>